<name>A0A015NAU4_RHIIW</name>
<keyword evidence="2" id="KW-1185">Reference proteome</keyword>
<dbReference type="Proteomes" id="UP000022910">
    <property type="component" value="Unassembled WGS sequence"/>
</dbReference>
<accession>A0A015NAU4</accession>
<dbReference type="HOGENOM" id="CLU_1475896_0_0_1"/>
<gene>
    <name evidence="1" type="ORF">RirG_033990</name>
</gene>
<evidence type="ECO:0000313" key="1">
    <source>
        <dbReference type="EMBL" id="EXX76333.1"/>
    </source>
</evidence>
<evidence type="ECO:0000313" key="2">
    <source>
        <dbReference type="Proteomes" id="UP000022910"/>
    </source>
</evidence>
<sequence>MEYKKKFCSSSDTKFGDKLEKIKATKTIVSDNYGNDPWAILVPIDNSTAKDAGTIYLFFSYNIFGKNDTCGYYNNILSDEEYSFAISKNEFGIQATRLCVNLRIIHNLVASDLLEFGESCLLDEFDQIEVSLSDENKEFILKFQLIFWQCHCGSVKNFDINIPPGQMSLDDKQGPSAESSNSK</sequence>
<comment type="caution">
    <text evidence="1">The sequence shown here is derived from an EMBL/GenBank/DDBJ whole genome shotgun (WGS) entry which is preliminary data.</text>
</comment>
<dbReference type="AlphaFoldDB" id="A0A015NAU4"/>
<dbReference type="EMBL" id="JEMT01012289">
    <property type="protein sequence ID" value="EXX76333.1"/>
    <property type="molecule type" value="Genomic_DNA"/>
</dbReference>
<proteinExistence type="predicted"/>
<reference evidence="1 2" key="1">
    <citation type="submission" date="2014-02" db="EMBL/GenBank/DDBJ databases">
        <title>Single nucleus genome sequencing reveals high similarity among nuclei of an endomycorrhizal fungus.</title>
        <authorList>
            <person name="Lin K."/>
            <person name="Geurts R."/>
            <person name="Zhang Z."/>
            <person name="Limpens E."/>
            <person name="Saunders D.G."/>
            <person name="Mu D."/>
            <person name="Pang E."/>
            <person name="Cao H."/>
            <person name="Cha H."/>
            <person name="Lin T."/>
            <person name="Zhou Q."/>
            <person name="Shang Y."/>
            <person name="Li Y."/>
            <person name="Ivanov S."/>
            <person name="Sharma T."/>
            <person name="Velzen R.V."/>
            <person name="Ruijter N.D."/>
            <person name="Aanen D.K."/>
            <person name="Win J."/>
            <person name="Kamoun S."/>
            <person name="Bisseling T."/>
            <person name="Huang S."/>
        </authorList>
    </citation>
    <scope>NUCLEOTIDE SEQUENCE [LARGE SCALE GENOMIC DNA]</scope>
    <source>
        <strain evidence="2">DAOM197198w</strain>
    </source>
</reference>
<protein>
    <submittedName>
        <fullName evidence="1">Uncharacterized protein</fullName>
    </submittedName>
</protein>
<organism evidence="1 2">
    <name type="scientific">Rhizophagus irregularis (strain DAOM 197198w)</name>
    <name type="common">Glomus intraradices</name>
    <dbReference type="NCBI Taxonomy" id="1432141"/>
    <lineage>
        <taxon>Eukaryota</taxon>
        <taxon>Fungi</taxon>
        <taxon>Fungi incertae sedis</taxon>
        <taxon>Mucoromycota</taxon>
        <taxon>Glomeromycotina</taxon>
        <taxon>Glomeromycetes</taxon>
        <taxon>Glomerales</taxon>
        <taxon>Glomeraceae</taxon>
        <taxon>Rhizophagus</taxon>
    </lineage>
</organism>